<evidence type="ECO:0000313" key="8">
    <source>
        <dbReference type="Proteomes" id="UP000179334"/>
    </source>
</evidence>
<evidence type="ECO:0000256" key="1">
    <source>
        <dbReference type="ARBA" id="ARBA00022679"/>
    </source>
</evidence>
<name>A0A1F6SW14_9PROT</name>
<dbReference type="PROSITE" id="PS50011">
    <property type="entry name" value="PROTEIN_KINASE_DOM"/>
    <property type="match status" value="1"/>
</dbReference>
<dbReference type="AlphaFoldDB" id="A0A1F6SW14"/>
<protein>
    <recommendedName>
        <fullName evidence="6">Protein kinase domain-containing protein</fullName>
    </recommendedName>
</protein>
<dbReference type="Pfam" id="PF00069">
    <property type="entry name" value="Pkinase"/>
    <property type="match status" value="1"/>
</dbReference>
<dbReference type="EMBL" id="MFSR01000099">
    <property type="protein sequence ID" value="OGI37090.1"/>
    <property type="molecule type" value="Genomic_DNA"/>
</dbReference>
<sequence length="311" mass="34928">MKAKIALPEGYLLHHYRLAKVLGVGGFSIVYLAVDTRNHQRVVIKEYLPSNQATRRDGVTVTALTGESTATFRHGIKRFFEEAAALAKIKHPNIVRVTDFFRENNTVYMVMHYESGKDLRSYIKSHGRLSEKFIRTVFPELLEGLAVLHTHGLLHLDIKPANIYLRPGGHPMLLDFGAAQMAFTEKRRGTHTLTQGFAPPEQHAQGHLGPWTDLYALGASMWACMSGRAPPPSPERERADALKPAVKQFGRHYSKPLLEIVDACLHLNQLERPQNTNELLAAFKALPDGLDTDSSLMQRLGLKLPWRKRAS</sequence>
<proteinExistence type="predicted"/>
<evidence type="ECO:0000256" key="2">
    <source>
        <dbReference type="ARBA" id="ARBA00022741"/>
    </source>
</evidence>
<evidence type="ECO:0000256" key="5">
    <source>
        <dbReference type="PROSITE-ProRule" id="PRU10141"/>
    </source>
</evidence>
<evidence type="ECO:0000256" key="3">
    <source>
        <dbReference type="ARBA" id="ARBA00022777"/>
    </source>
</evidence>
<keyword evidence="2 5" id="KW-0547">Nucleotide-binding</keyword>
<dbReference type="PROSITE" id="PS00107">
    <property type="entry name" value="PROTEIN_KINASE_ATP"/>
    <property type="match status" value="1"/>
</dbReference>
<organism evidence="7 8">
    <name type="scientific">Candidatus Muproteobacteria bacterium RBG_16_64_10</name>
    <dbReference type="NCBI Taxonomy" id="1817757"/>
    <lineage>
        <taxon>Bacteria</taxon>
        <taxon>Pseudomonadati</taxon>
        <taxon>Pseudomonadota</taxon>
        <taxon>Candidatus Muproteobacteria</taxon>
    </lineage>
</organism>
<dbReference type="GO" id="GO:0005524">
    <property type="term" value="F:ATP binding"/>
    <property type="evidence" value="ECO:0007669"/>
    <property type="project" value="UniProtKB-UniRule"/>
</dbReference>
<dbReference type="PANTHER" id="PTHR43289:SF34">
    <property type="entry name" value="SERINE_THREONINE-PROTEIN KINASE YBDM-RELATED"/>
    <property type="match status" value="1"/>
</dbReference>
<keyword evidence="1" id="KW-0808">Transferase</keyword>
<dbReference type="PANTHER" id="PTHR43289">
    <property type="entry name" value="MITOGEN-ACTIVATED PROTEIN KINASE KINASE KINASE 20-RELATED"/>
    <property type="match status" value="1"/>
</dbReference>
<dbReference type="Gene3D" id="1.10.510.10">
    <property type="entry name" value="Transferase(Phosphotransferase) domain 1"/>
    <property type="match status" value="1"/>
</dbReference>
<evidence type="ECO:0000259" key="6">
    <source>
        <dbReference type="PROSITE" id="PS50011"/>
    </source>
</evidence>
<dbReference type="Gene3D" id="3.30.200.20">
    <property type="entry name" value="Phosphorylase Kinase, domain 1"/>
    <property type="match status" value="1"/>
</dbReference>
<evidence type="ECO:0000256" key="4">
    <source>
        <dbReference type="ARBA" id="ARBA00022840"/>
    </source>
</evidence>
<gene>
    <name evidence="7" type="ORF">A2V91_07025</name>
</gene>
<dbReference type="Proteomes" id="UP000179334">
    <property type="component" value="Unassembled WGS sequence"/>
</dbReference>
<evidence type="ECO:0000313" key="7">
    <source>
        <dbReference type="EMBL" id="OGI37090.1"/>
    </source>
</evidence>
<reference evidence="7 8" key="1">
    <citation type="journal article" date="2016" name="Nat. Commun.">
        <title>Thousands of microbial genomes shed light on interconnected biogeochemical processes in an aquifer system.</title>
        <authorList>
            <person name="Anantharaman K."/>
            <person name="Brown C.T."/>
            <person name="Hug L.A."/>
            <person name="Sharon I."/>
            <person name="Castelle C.J."/>
            <person name="Probst A.J."/>
            <person name="Thomas B.C."/>
            <person name="Singh A."/>
            <person name="Wilkins M.J."/>
            <person name="Karaoz U."/>
            <person name="Brodie E.L."/>
            <person name="Williams K.H."/>
            <person name="Hubbard S.S."/>
            <person name="Banfield J.F."/>
        </authorList>
    </citation>
    <scope>NUCLEOTIDE SEQUENCE [LARGE SCALE GENOMIC DNA]</scope>
</reference>
<dbReference type="GO" id="GO:0004674">
    <property type="term" value="F:protein serine/threonine kinase activity"/>
    <property type="evidence" value="ECO:0007669"/>
    <property type="project" value="TreeGrafter"/>
</dbReference>
<accession>A0A1F6SW14</accession>
<keyword evidence="3" id="KW-0418">Kinase</keyword>
<dbReference type="CDD" id="cd14014">
    <property type="entry name" value="STKc_PknB_like"/>
    <property type="match status" value="1"/>
</dbReference>
<dbReference type="InterPro" id="IPR000719">
    <property type="entry name" value="Prot_kinase_dom"/>
</dbReference>
<dbReference type="InterPro" id="IPR017441">
    <property type="entry name" value="Protein_kinase_ATP_BS"/>
</dbReference>
<feature type="binding site" evidence="5">
    <location>
        <position position="45"/>
    </location>
    <ligand>
        <name>ATP</name>
        <dbReference type="ChEBI" id="CHEBI:30616"/>
    </ligand>
</feature>
<dbReference type="PROSITE" id="PS00108">
    <property type="entry name" value="PROTEIN_KINASE_ST"/>
    <property type="match status" value="1"/>
</dbReference>
<feature type="domain" description="Protein kinase" evidence="6">
    <location>
        <begin position="16"/>
        <end position="284"/>
    </location>
</feature>
<keyword evidence="4 5" id="KW-0067">ATP-binding</keyword>
<dbReference type="InterPro" id="IPR011009">
    <property type="entry name" value="Kinase-like_dom_sf"/>
</dbReference>
<dbReference type="InterPro" id="IPR008271">
    <property type="entry name" value="Ser/Thr_kinase_AS"/>
</dbReference>
<dbReference type="SUPFAM" id="SSF56112">
    <property type="entry name" value="Protein kinase-like (PK-like)"/>
    <property type="match status" value="1"/>
</dbReference>
<comment type="caution">
    <text evidence="7">The sequence shown here is derived from an EMBL/GenBank/DDBJ whole genome shotgun (WGS) entry which is preliminary data.</text>
</comment>
<dbReference type="SMART" id="SM00220">
    <property type="entry name" value="S_TKc"/>
    <property type="match status" value="1"/>
</dbReference>